<feature type="region of interest" description="Disordered" evidence="6">
    <location>
        <begin position="280"/>
        <end position="323"/>
    </location>
</feature>
<evidence type="ECO:0000259" key="8">
    <source>
        <dbReference type="Pfam" id="PF20684"/>
    </source>
</evidence>
<dbReference type="Pfam" id="PF20684">
    <property type="entry name" value="Fung_rhodopsin"/>
    <property type="match status" value="1"/>
</dbReference>
<dbReference type="InterPro" id="IPR052337">
    <property type="entry name" value="SAT4-like"/>
</dbReference>
<evidence type="ECO:0000313" key="9">
    <source>
        <dbReference type="EMBL" id="TVY48047.1"/>
    </source>
</evidence>
<evidence type="ECO:0000313" key="10">
    <source>
        <dbReference type="Proteomes" id="UP000481288"/>
    </source>
</evidence>
<feature type="transmembrane region" description="Helical" evidence="7">
    <location>
        <begin position="207"/>
        <end position="228"/>
    </location>
</feature>
<dbReference type="PANTHER" id="PTHR33048">
    <property type="entry name" value="PTH11-LIKE INTEGRAL MEMBRANE PROTEIN (AFU_ORTHOLOGUE AFUA_5G11245)"/>
    <property type="match status" value="1"/>
</dbReference>
<feature type="transmembrane region" description="Helical" evidence="7">
    <location>
        <begin position="173"/>
        <end position="195"/>
    </location>
</feature>
<feature type="transmembrane region" description="Helical" evidence="7">
    <location>
        <begin position="85"/>
        <end position="104"/>
    </location>
</feature>
<evidence type="ECO:0000256" key="4">
    <source>
        <dbReference type="ARBA" id="ARBA00023136"/>
    </source>
</evidence>
<feature type="domain" description="Rhodopsin" evidence="8">
    <location>
        <begin position="27"/>
        <end position="264"/>
    </location>
</feature>
<dbReference type="GO" id="GO:0016020">
    <property type="term" value="C:membrane"/>
    <property type="evidence" value="ECO:0007669"/>
    <property type="project" value="UniProtKB-SubCell"/>
</dbReference>
<gene>
    <name evidence="9" type="ORF">LCER1_G007566</name>
</gene>
<keyword evidence="3 7" id="KW-1133">Transmembrane helix</keyword>
<dbReference type="InterPro" id="IPR049326">
    <property type="entry name" value="Rhodopsin_dom_fungi"/>
</dbReference>
<dbReference type="EMBL" id="QGMG01001436">
    <property type="protein sequence ID" value="TVY48047.1"/>
    <property type="molecule type" value="Genomic_DNA"/>
</dbReference>
<comment type="similarity">
    <text evidence="5">Belongs to the SAT4 family.</text>
</comment>
<evidence type="ECO:0000256" key="5">
    <source>
        <dbReference type="ARBA" id="ARBA00038359"/>
    </source>
</evidence>
<keyword evidence="4 7" id="KW-0472">Membrane</keyword>
<name>A0A7D8YXR3_9HELO</name>
<evidence type="ECO:0000256" key="6">
    <source>
        <dbReference type="SAM" id="MobiDB-lite"/>
    </source>
</evidence>
<keyword evidence="10" id="KW-1185">Reference proteome</keyword>
<dbReference type="Proteomes" id="UP000481288">
    <property type="component" value="Unassembled WGS sequence"/>
</dbReference>
<evidence type="ECO:0000256" key="2">
    <source>
        <dbReference type="ARBA" id="ARBA00022692"/>
    </source>
</evidence>
<feature type="transmembrane region" description="Helical" evidence="7">
    <location>
        <begin position="125"/>
        <end position="146"/>
    </location>
</feature>
<reference evidence="9 10" key="1">
    <citation type="submission" date="2018-05" db="EMBL/GenBank/DDBJ databases">
        <title>Whole genome sequencing for identification of molecular markers to develop diagnostic detection tools for the regulated plant pathogen Lachnellula willkommii.</title>
        <authorList>
            <person name="Giroux E."/>
            <person name="Bilodeau G."/>
        </authorList>
    </citation>
    <scope>NUCLEOTIDE SEQUENCE [LARGE SCALE GENOMIC DNA]</scope>
    <source>
        <strain evidence="9 10">CBS 625.97</strain>
    </source>
</reference>
<feature type="compositionally biased region" description="Polar residues" evidence="6">
    <location>
        <begin position="284"/>
        <end position="307"/>
    </location>
</feature>
<organism evidence="9 10">
    <name type="scientific">Lachnellula cervina</name>
    <dbReference type="NCBI Taxonomy" id="1316786"/>
    <lineage>
        <taxon>Eukaryota</taxon>
        <taxon>Fungi</taxon>
        <taxon>Dikarya</taxon>
        <taxon>Ascomycota</taxon>
        <taxon>Pezizomycotina</taxon>
        <taxon>Leotiomycetes</taxon>
        <taxon>Helotiales</taxon>
        <taxon>Lachnaceae</taxon>
        <taxon>Lachnellula</taxon>
    </lineage>
</organism>
<comment type="caution">
    <text evidence="9">The sequence shown here is derived from an EMBL/GenBank/DDBJ whole genome shotgun (WGS) entry which is preliminary data.</text>
</comment>
<evidence type="ECO:0000256" key="1">
    <source>
        <dbReference type="ARBA" id="ARBA00004141"/>
    </source>
</evidence>
<dbReference type="AlphaFoldDB" id="A0A7D8YXR3"/>
<sequence length="323" mass="35897">MSSLSYDQTNALIWTLGGLAIILTAGRLLIRLKLNKKLHWDDAAHVVALLCMILHSAIYTGGRSLAEAVLAYRAKKTHHVPDLKLFLRLNIVTVVFGFTCYWAVKLSFLLFYRMLFGVSKTFMKAWWGVSVYVLITFWVAIGTSLAQCGGSAFKITDPVACGSKQSVILDSKIFKICFAVNVTSDLAIMALPLGMLSRLQIRAVQKLGIAAIFCLTFVVIALEIVRLVQSLKGTGQSWNVVWTNTETSVAVIVSCLPTYNTLFRYRERVNATKASSAYDRLAESKNTNRSQSAKGLTETHSTKSQNESSRDIPLEQYHSYNHV</sequence>
<dbReference type="OrthoDB" id="444631at2759"/>
<comment type="subcellular location">
    <subcellularLocation>
        <location evidence="1">Membrane</location>
        <topology evidence="1">Multi-pass membrane protein</topology>
    </subcellularLocation>
</comment>
<proteinExistence type="inferred from homology"/>
<evidence type="ECO:0000256" key="7">
    <source>
        <dbReference type="SAM" id="Phobius"/>
    </source>
</evidence>
<accession>A0A7D8YXR3</accession>
<evidence type="ECO:0000256" key="3">
    <source>
        <dbReference type="ARBA" id="ARBA00022989"/>
    </source>
</evidence>
<keyword evidence="2 7" id="KW-0812">Transmembrane</keyword>
<dbReference type="PANTHER" id="PTHR33048:SF146">
    <property type="entry name" value="INTEGRAL MEMBRANE PROTEIN"/>
    <property type="match status" value="1"/>
</dbReference>
<protein>
    <recommendedName>
        <fullName evidence="8">Rhodopsin domain-containing protein</fullName>
    </recommendedName>
</protein>
<feature type="transmembrane region" description="Helical" evidence="7">
    <location>
        <begin position="12"/>
        <end position="30"/>
    </location>
</feature>
<feature type="transmembrane region" description="Helical" evidence="7">
    <location>
        <begin position="248"/>
        <end position="265"/>
    </location>
</feature>
<feature type="transmembrane region" description="Helical" evidence="7">
    <location>
        <begin position="42"/>
        <end position="65"/>
    </location>
</feature>